<proteinExistence type="predicted"/>
<dbReference type="GO" id="GO:0071949">
    <property type="term" value="F:FAD binding"/>
    <property type="evidence" value="ECO:0007669"/>
    <property type="project" value="InterPro"/>
</dbReference>
<dbReference type="RefSeq" id="WP_086089258.1">
    <property type="nucleotide sequence ID" value="NZ_CP021112.1"/>
</dbReference>
<dbReference type="Gene3D" id="3.30.70.2450">
    <property type="match status" value="1"/>
</dbReference>
<keyword evidence="2" id="KW-0285">Flavoprotein</keyword>
<evidence type="ECO:0000256" key="2">
    <source>
        <dbReference type="ARBA" id="ARBA00022630"/>
    </source>
</evidence>
<keyword evidence="3" id="KW-0274">FAD</keyword>
<evidence type="ECO:0000256" key="3">
    <source>
        <dbReference type="ARBA" id="ARBA00022827"/>
    </source>
</evidence>
<reference evidence="4 5" key="1">
    <citation type="submission" date="2017-05" db="EMBL/GenBank/DDBJ databases">
        <title>Full genome sequence of Pseudorhodoplanes sinuspersici.</title>
        <authorList>
            <person name="Dastgheib S.M.M."/>
            <person name="Shavandi M."/>
            <person name="Tirandaz H."/>
        </authorList>
    </citation>
    <scope>NUCLEOTIDE SEQUENCE [LARGE SCALE GENOMIC DNA]</scope>
    <source>
        <strain evidence="4 5">RIPI110</strain>
    </source>
</reference>
<protein>
    <submittedName>
        <fullName evidence="4">Uncharacterized protein</fullName>
    </submittedName>
</protein>
<accession>A0A1W6ZU02</accession>
<dbReference type="Pfam" id="PF01494">
    <property type="entry name" value="FAD_binding_3"/>
    <property type="match status" value="1"/>
</dbReference>
<gene>
    <name evidence="4" type="ORF">CAK95_18535</name>
</gene>
<dbReference type="OrthoDB" id="9791689at2"/>
<dbReference type="InterPro" id="IPR036188">
    <property type="entry name" value="FAD/NAD-bd_sf"/>
</dbReference>
<dbReference type="PANTHER" id="PTHR43004:SF19">
    <property type="entry name" value="BINDING MONOOXYGENASE, PUTATIVE (JCVI)-RELATED"/>
    <property type="match status" value="1"/>
</dbReference>
<dbReference type="InterPro" id="IPR050641">
    <property type="entry name" value="RIFMO-like"/>
</dbReference>
<name>A0A1W6ZU02_9HYPH</name>
<keyword evidence="5" id="KW-1185">Reference proteome</keyword>
<dbReference type="Proteomes" id="UP000194137">
    <property type="component" value="Chromosome"/>
</dbReference>
<sequence>MSETFRGVVVAGAGPVGLVTALKIAQAGIPVLVLDSEPDIIRWPRAVVYHAPTVEMLDRLGLLDELKVAGILKQDYQFRTIDGKILAAPSMSVLTSEDTAYPYNLHMPQHELARVILKNLLAIPGAHVRWNTRVTGLTQDADGVTLTIESNGGSDELRCDWLVGADGGSSTVRRALGLSFDGYTHPERLVSTNLVYDFEARGYARANFIIDPVHWAVIVKVDRHGLWRVTYGEDAGLPEDSIAARIAEHYKHLLPDDGHYELEAFSPFRVHERCAESFRVGRVLLAGDAAHVCNPFGGLGLTSGLLDGGLLGDALPAVIKETADDNLLDRYSNERRRVFLEVTGPTARENKRRMTEADPGRKKADFERLQQLHNDTQFQRTALTMTYKLVGNPIGIPNQ</sequence>
<dbReference type="PANTHER" id="PTHR43004">
    <property type="entry name" value="TRK SYSTEM POTASSIUM UPTAKE PROTEIN"/>
    <property type="match status" value="1"/>
</dbReference>
<evidence type="ECO:0000313" key="4">
    <source>
        <dbReference type="EMBL" id="ARQ00864.1"/>
    </source>
</evidence>
<dbReference type="AlphaFoldDB" id="A0A1W6ZU02"/>
<dbReference type="STRING" id="1235591.CAK95_18535"/>
<dbReference type="InterPro" id="IPR002938">
    <property type="entry name" value="FAD-bd"/>
</dbReference>
<dbReference type="KEGG" id="psin:CAK95_18535"/>
<dbReference type="Gene3D" id="3.50.50.60">
    <property type="entry name" value="FAD/NAD(P)-binding domain"/>
    <property type="match status" value="1"/>
</dbReference>
<organism evidence="4 5">
    <name type="scientific">Pseudorhodoplanes sinuspersici</name>
    <dbReference type="NCBI Taxonomy" id="1235591"/>
    <lineage>
        <taxon>Bacteria</taxon>
        <taxon>Pseudomonadati</taxon>
        <taxon>Pseudomonadota</taxon>
        <taxon>Alphaproteobacteria</taxon>
        <taxon>Hyphomicrobiales</taxon>
        <taxon>Pseudorhodoplanes</taxon>
    </lineage>
</organism>
<evidence type="ECO:0000313" key="5">
    <source>
        <dbReference type="Proteomes" id="UP000194137"/>
    </source>
</evidence>
<dbReference type="GO" id="GO:0016709">
    <property type="term" value="F:oxidoreductase activity, acting on paired donors, with incorporation or reduction of molecular oxygen, NAD(P)H as one donor, and incorporation of one atom of oxygen"/>
    <property type="evidence" value="ECO:0007669"/>
    <property type="project" value="UniProtKB-ARBA"/>
</dbReference>
<dbReference type="EMBL" id="CP021112">
    <property type="protein sequence ID" value="ARQ00864.1"/>
    <property type="molecule type" value="Genomic_DNA"/>
</dbReference>
<dbReference type="SUPFAM" id="SSF51905">
    <property type="entry name" value="FAD/NAD(P)-binding domain"/>
    <property type="match status" value="1"/>
</dbReference>
<evidence type="ECO:0000256" key="1">
    <source>
        <dbReference type="ARBA" id="ARBA00001974"/>
    </source>
</evidence>
<dbReference type="PRINTS" id="PR00420">
    <property type="entry name" value="RNGMNOXGNASE"/>
</dbReference>
<comment type="cofactor">
    <cofactor evidence="1">
        <name>FAD</name>
        <dbReference type="ChEBI" id="CHEBI:57692"/>
    </cofactor>
</comment>